<feature type="region of interest" description="Disordered" evidence="1">
    <location>
        <begin position="1"/>
        <end position="39"/>
    </location>
</feature>
<protein>
    <submittedName>
        <fullName evidence="2">Uncharacterized protein</fullName>
    </submittedName>
</protein>
<gene>
    <name evidence="2" type="ORF">SAMN02927900_00920</name>
</gene>
<evidence type="ECO:0000313" key="3">
    <source>
        <dbReference type="Proteomes" id="UP000199542"/>
    </source>
</evidence>
<dbReference type="AlphaFoldDB" id="A0A1G4PSD4"/>
<accession>A0A1G4PSD4</accession>
<organism evidence="2 3">
    <name type="scientific">Rhizobium mongolense subsp. loessense</name>
    <dbReference type="NCBI Taxonomy" id="158890"/>
    <lineage>
        <taxon>Bacteria</taxon>
        <taxon>Pseudomonadati</taxon>
        <taxon>Pseudomonadota</taxon>
        <taxon>Alphaproteobacteria</taxon>
        <taxon>Hyphomicrobiales</taxon>
        <taxon>Rhizobiaceae</taxon>
        <taxon>Rhizobium/Agrobacterium group</taxon>
        <taxon>Rhizobium</taxon>
    </lineage>
</organism>
<dbReference type="EMBL" id="FMTM01000001">
    <property type="protein sequence ID" value="SCW35254.1"/>
    <property type="molecule type" value="Genomic_DNA"/>
</dbReference>
<dbReference type="Proteomes" id="UP000199542">
    <property type="component" value="Unassembled WGS sequence"/>
</dbReference>
<evidence type="ECO:0000313" key="2">
    <source>
        <dbReference type="EMBL" id="SCW35254.1"/>
    </source>
</evidence>
<name>A0A1G4PSD4_9HYPH</name>
<proteinExistence type="predicted"/>
<evidence type="ECO:0000256" key="1">
    <source>
        <dbReference type="SAM" id="MobiDB-lite"/>
    </source>
</evidence>
<feature type="compositionally biased region" description="Basic and acidic residues" evidence="1">
    <location>
        <begin position="22"/>
        <end position="39"/>
    </location>
</feature>
<reference evidence="2 3" key="1">
    <citation type="submission" date="2016-10" db="EMBL/GenBank/DDBJ databases">
        <authorList>
            <person name="de Groot N.N."/>
        </authorList>
    </citation>
    <scope>NUCLEOTIDE SEQUENCE [LARGE SCALE GENOMIC DNA]</scope>
    <source>
        <strain evidence="2 3">CGMCC 1.3401</strain>
    </source>
</reference>
<sequence length="70" mass="7918">MAMSGENAVRFRGPTLVNDTGGRMEYERREVPERHRERSFGQNGVATTALILLFLCNSGPKRSTLFLDFL</sequence>